<dbReference type="PANTHER" id="PTHR43877:SF2">
    <property type="entry name" value="AMINOALKYLPHOSPHONATE N-ACETYLTRANSFERASE-RELATED"/>
    <property type="match status" value="1"/>
</dbReference>
<dbReference type="GO" id="GO:0016747">
    <property type="term" value="F:acyltransferase activity, transferring groups other than amino-acyl groups"/>
    <property type="evidence" value="ECO:0007669"/>
    <property type="project" value="InterPro"/>
</dbReference>
<keyword evidence="1" id="KW-0808">Transferase</keyword>
<gene>
    <name evidence="4" type="ORF">GCM10017576_22170</name>
</gene>
<dbReference type="SUPFAM" id="SSF55729">
    <property type="entry name" value="Acyl-CoA N-acyltransferases (Nat)"/>
    <property type="match status" value="1"/>
</dbReference>
<evidence type="ECO:0000313" key="5">
    <source>
        <dbReference type="Proteomes" id="UP001142462"/>
    </source>
</evidence>
<dbReference type="Proteomes" id="UP001142462">
    <property type="component" value="Unassembled WGS sequence"/>
</dbReference>
<keyword evidence="5" id="KW-1185">Reference proteome</keyword>
<sequence>MIARPDSSLRFRFATVDDVAAIVSVVERAYRADDAGWTTEAHLIGGRRTGADEVEQLVGSATGGLLTLSDHGDIVATCHLDRRADHAYFGMFAVDPARQARGFGAALLAEAERVAREEWGSPRMRMTVISARTDLIAWYARRGYRPTGGTSPFPYGDARFGEPRVAGLRFDELEKPLV</sequence>
<dbReference type="PANTHER" id="PTHR43877">
    <property type="entry name" value="AMINOALKYLPHOSPHONATE N-ACETYLTRANSFERASE-RELATED-RELATED"/>
    <property type="match status" value="1"/>
</dbReference>
<dbReference type="CDD" id="cd04301">
    <property type="entry name" value="NAT_SF"/>
    <property type="match status" value="1"/>
</dbReference>
<evidence type="ECO:0000259" key="3">
    <source>
        <dbReference type="PROSITE" id="PS51186"/>
    </source>
</evidence>
<evidence type="ECO:0000313" key="4">
    <source>
        <dbReference type="EMBL" id="GLJ62087.1"/>
    </source>
</evidence>
<dbReference type="InterPro" id="IPR050832">
    <property type="entry name" value="Bact_Acetyltransf"/>
</dbReference>
<reference evidence="4" key="1">
    <citation type="journal article" date="2014" name="Int. J. Syst. Evol. Microbiol.">
        <title>Complete genome sequence of Corynebacterium casei LMG S-19264T (=DSM 44701T), isolated from a smear-ripened cheese.</title>
        <authorList>
            <consortium name="US DOE Joint Genome Institute (JGI-PGF)"/>
            <person name="Walter F."/>
            <person name="Albersmeier A."/>
            <person name="Kalinowski J."/>
            <person name="Ruckert C."/>
        </authorList>
    </citation>
    <scope>NUCLEOTIDE SEQUENCE</scope>
    <source>
        <strain evidence="4">VKM Ac-1020</strain>
    </source>
</reference>
<keyword evidence="2" id="KW-0012">Acyltransferase</keyword>
<dbReference type="InterPro" id="IPR016181">
    <property type="entry name" value="Acyl_CoA_acyltransferase"/>
</dbReference>
<dbReference type="EMBL" id="BSEJ01000010">
    <property type="protein sequence ID" value="GLJ62087.1"/>
    <property type="molecule type" value="Genomic_DNA"/>
</dbReference>
<accession>A0A9W6H3T8</accession>
<reference evidence="4" key="2">
    <citation type="submission" date="2023-01" db="EMBL/GenBank/DDBJ databases">
        <authorList>
            <person name="Sun Q."/>
            <person name="Evtushenko L."/>
        </authorList>
    </citation>
    <scope>NUCLEOTIDE SEQUENCE</scope>
    <source>
        <strain evidence="4">VKM Ac-1020</strain>
    </source>
</reference>
<comment type="caution">
    <text evidence="4">The sequence shown here is derived from an EMBL/GenBank/DDBJ whole genome shotgun (WGS) entry which is preliminary data.</text>
</comment>
<feature type="domain" description="N-acetyltransferase" evidence="3">
    <location>
        <begin position="9"/>
        <end position="178"/>
    </location>
</feature>
<protein>
    <submittedName>
        <fullName evidence="4">N-acetyltransferase</fullName>
    </submittedName>
</protein>
<dbReference type="Pfam" id="PF00583">
    <property type="entry name" value="Acetyltransf_1"/>
    <property type="match status" value="1"/>
</dbReference>
<dbReference type="AlphaFoldDB" id="A0A9W6H3T8"/>
<dbReference type="PROSITE" id="PS51186">
    <property type="entry name" value="GNAT"/>
    <property type="match status" value="1"/>
</dbReference>
<organism evidence="4 5">
    <name type="scientific">Microbacterium barkeri</name>
    <dbReference type="NCBI Taxonomy" id="33917"/>
    <lineage>
        <taxon>Bacteria</taxon>
        <taxon>Bacillati</taxon>
        <taxon>Actinomycetota</taxon>
        <taxon>Actinomycetes</taxon>
        <taxon>Micrococcales</taxon>
        <taxon>Microbacteriaceae</taxon>
        <taxon>Microbacterium</taxon>
    </lineage>
</organism>
<evidence type="ECO:0000256" key="2">
    <source>
        <dbReference type="ARBA" id="ARBA00023315"/>
    </source>
</evidence>
<dbReference type="InterPro" id="IPR000182">
    <property type="entry name" value="GNAT_dom"/>
</dbReference>
<dbReference type="Gene3D" id="3.40.630.30">
    <property type="match status" value="1"/>
</dbReference>
<dbReference type="RefSeq" id="WP_271173780.1">
    <property type="nucleotide sequence ID" value="NZ_BSEJ01000010.1"/>
</dbReference>
<name>A0A9W6H3T8_9MICO</name>
<evidence type="ECO:0000256" key="1">
    <source>
        <dbReference type="ARBA" id="ARBA00022679"/>
    </source>
</evidence>
<proteinExistence type="predicted"/>